<evidence type="ECO:0000256" key="3">
    <source>
        <dbReference type="RuleBase" id="RU000363"/>
    </source>
</evidence>
<dbReference type="PRINTS" id="PR00081">
    <property type="entry name" value="GDHRDH"/>
</dbReference>
<evidence type="ECO:0000256" key="1">
    <source>
        <dbReference type="ARBA" id="ARBA00006484"/>
    </source>
</evidence>
<dbReference type="PRINTS" id="PR00080">
    <property type="entry name" value="SDRFAMILY"/>
</dbReference>
<dbReference type="PANTHER" id="PTHR44196:SF1">
    <property type="entry name" value="DEHYDROGENASE_REDUCTASE SDR FAMILY MEMBER 7B"/>
    <property type="match status" value="1"/>
</dbReference>
<name>A0A2T2YI05_9BACT</name>
<organism evidence="4 5">
    <name type="scientific">Adhaeribacter arboris</name>
    <dbReference type="NCBI Taxonomy" id="2072846"/>
    <lineage>
        <taxon>Bacteria</taxon>
        <taxon>Pseudomonadati</taxon>
        <taxon>Bacteroidota</taxon>
        <taxon>Cytophagia</taxon>
        <taxon>Cytophagales</taxon>
        <taxon>Hymenobacteraceae</taxon>
        <taxon>Adhaeribacter</taxon>
    </lineage>
</organism>
<evidence type="ECO:0000256" key="2">
    <source>
        <dbReference type="ARBA" id="ARBA00023002"/>
    </source>
</evidence>
<dbReference type="GO" id="GO:0016020">
    <property type="term" value="C:membrane"/>
    <property type="evidence" value="ECO:0007669"/>
    <property type="project" value="TreeGrafter"/>
</dbReference>
<evidence type="ECO:0000313" key="5">
    <source>
        <dbReference type="Proteomes" id="UP000240357"/>
    </source>
</evidence>
<dbReference type="Gene3D" id="3.40.50.720">
    <property type="entry name" value="NAD(P)-binding Rossmann-like Domain"/>
    <property type="match status" value="1"/>
</dbReference>
<dbReference type="SUPFAM" id="SSF51735">
    <property type="entry name" value="NAD(P)-binding Rossmann-fold domains"/>
    <property type="match status" value="1"/>
</dbReference>
<keyword evidence="2" id="KW-0560">Oxidoreductase</keyword>
<dbReference type="GO" id="GO:0016491">
    <property type="term" value="F:oxidoreductase activity"/>
    <property type="evidence" value="ECO:0007669"/>
    <property type="project" value="UniProtKB-KW"/>
</dbReference>
<gene>
    <name evidence="4" type="ORF">AHMF7605_17310</name>
</gene>
<dbReference type="PROSITE" id="PS00061">
    <property type="entry name" value="ADH_SHORT"/>
    <property type="match status" value="1"/>
</dbReference>
<dbReference type="Proteomes" id="UP000240357">
    <property type="component" value="Unassembled WGS sequence"/>
</dbReference>
<comment type="similarity">
    <text evidence="1 3">Belongs to the short-chain dehydrogenases/reductases (SDR) family.</text>
</comment>
<dbReference type="AlphaFoldDB" id="A0A2T2YI05"/>
<proteinExistence type="inferred from homology"/>
<protein>
    <submittedName>
        <fullName evidence="4">Short-chain dehydrogenase</fullName>
    </submittedName>
</protein>
<dbReference type="PANTHER" id="PTHR44196">
    <property type="entry name" value="DEHYDROGENASE/REDUCTASE SDR FAMILY MEMBER 7B"/>
    <property type="match status" value="1"/>
</dbReference>
<dbReference type="OrthoDB" id="9810734at2"/>
<dbReference type="InterPro" id="IPR020904">
    <property type="entry name" value="Sc_DH/Rdtase_CS"/>
</dbReference>
<dbReference type="EMBL" id="PYFT01000001">
    <property type="protein sequence ID" value="PSR55137.1"/>
    <property type="molecule type" value="Genomic_DNA"/>
</dbReference>
<dbReference type="RefSeq" id="WP_106931315.1">
    <property type="nucleotide sequence ID" value="NZ_PYFT01000001.1"/>
</dbReference>
<sequence length="257" mass="28418">MNISNNTILITGGTSGLGLEFTRQLVDWGNTVLVTGRDLSKLGKTKKIFPQVHIFQSDVSDPKAIRELYERVITQFPNLNVLINNAGEMRKINLHDVSYDLENITREIEINLSGPIRMVQQFLPHLKTQKAAAILNVTSGIALIPFPISPIYGASKSGLRSYTKSLRIQMKNTSVKVFELVAPGAKTPLNDKFEKDVDPKTLMDPGKLVAIAIKGIENDTLDIYPGLAKLLKIASRVAPGFLLQQLSKPVDKMQLDQ</sequence>
<dbReference type="InterPro" id="IPR002347">
    <property type="entry name" value="SDR_fam"/>
</dbReference>
<comment type="caution">
    <text evidence="4">The sequence shown here is derived from an EMBL/GenBank/DDBJ whole genome shotgun (WGS) entry which is preliminary data.</text>
</comment>
<dbReference type="InterPro" id="IPR036291">
    <property type="entry name" value="NAD(P)-bd_dom_sf"/>
</dbReference>
<reference evidence="4 5" key="1">
    <citation type="submission" date="2018-03" db="EMBL/GenBank/DDBJ databases">
        <title>Adhaeribacter sp. HMF7605 Genome sequencing and assembly.</title>
        <authorList>
            <person name="Kang H."/>
            <person name="Kang J."/>
            <person name="Cha I."/>
            <person name="Kim H."/>
            <person name="Joh K."/>
        </authorList>
    </citation>
    <scope>NUCLEOTIDE SEQUENCE [LARGE SCALE GENOMIC DNA]</scope>
    <source>
        <strain evidence="4 5">HMF7605</strain>
    </source>
</reference>
<keyword evidence="5" id="KW-1185">Reference proteome</keyword>
<accession>A0A2T2YI05</accession>
<evidence type="ECO:0000313" key="4">
    <source>
        <dbReference type="EMBL" id="PSR55137.1"/>
    </source>
</evidence>
<dbReference type="Pfam" id="PF00106">
    <property type="entry name" value="adh_short"/>
    <property type="match status" value="1"/>
</dbReference>